<dbReference type="AlphaFoldDB" id="A0A0G1UBQ2"/>
<dbReference type="InterPro" id="IPR002583">
    <property type="entry name" value="Ribosomal_bS20"/>
</dbReference>
<keyword evidence="3" id="KW-0694">RNA-binding</keyword>
<dbReference type="GO" id="GO:0003735">
    <property type="term" value="F:structural constituent of ribosome"/>
    <property type="evidence" value="ECO:0007669"/>
    <property type="project" value="InterPro"/>
</dbReference>
<keyword evidence="2" id="KW-0699">rRNA-binding</keyword>
<dbReference type="Gene3D" id="1.20.58.110">
    <property type="entry name" value="Ribosomal protein S20"/>
    <property type="match status" value="1"/>
</dbReference>
<keyword evidence="4 9" id="KW-0689">Ribosomal protein</keyword>
<evidence type="ECO:0000256" key="8">
    <source>
        <dbReference type="SAM" id="MobiDB-lite"/>
    </source>
</evidence>
<comment type="caution">
    <text evidence="9">The sequence shown here is derived from an EMBL/GenBank/DDBJ whole genome shotgun (WGS) entry which is preliminary data.</text>
</comment>
<dbReference type="SUPFAM" id="SSF46992">
    <property type="entry name" value="Ribosomal protein S20"/>
    <property type="match status" value="1"/>
</dbReference>
<evidence type="ECO:0000256" key="3">
    <source>
        <dbReference type="ARBA" id="ARBA00022884"/>
    </source>
</evidence>
<evidence type="ECO:0000256" key="5">
    <source>
        <dbReference type="ARBA" id="ARBA00023274"/>
    </source>
</evidence>
<dbReference type="Proteomes" id="UP000034956">
    <property type="component" value="Unassembled WGS sequence"/>
</dbReference>
<evidence type="ECO:0000313" key="9">
    <source>
        <dbReference type="EMBL" id="KKU91554.1"/>
    </source>
</evidence>
<comment type="similarity">
    <text evidence="1">Belongs to the bacterial ribosomal protein bS20 family.</text>
</comment>
<organism evidence="9 10">
    <name type="scientific">Candidatus Jorgensenbacteria bacterium GW2011_GWA1_48_11</name>
    <dbReference type="NCBI Taxonomy" id="1618660"/>
    <lineage>
        <taxon>Bacteria</taxon>
        <taxon>Candidatus Joergenseniibacteriota</taxon>
    </lineage>
</organism>
<dbReference type="PANTHER" id="PTHR33398">
    <property type="entry name" value="30S RIBOSOMAL PROTEIN S20"/>
    <property type="match status" value="1"/>
</dbReference>
<evidence type="ECO:0000256" key="2">
    <source>
        <dbReference type="ARBA" id="ARBA00022730"/>
    </source>
</evidence>
<evidence type="ECO:0000256" key="7">
    <source>
        <dbReference type="ARBA" id="ARBA00035343"/>
    </source>
</evidence>
<sequence length="84" mass="9968">MPRTKSAKKALRQNARRRESNLKRKIALRETLKEFQKLVRTGKLNDAKKYLPQVYKKLDKLAKIDFIKFGRADRLKSRLAKKVK</sequence>
<dbReference type="GO" id="GO:0006412">
    <property type="term" value="P:translation"/>
    <property type="evidence" value="ECO:0007669"/>
    <property type="project" value="InterPro"/>
</dbReference>
<name>A0A0G1UBQ2_9BACT</name>
<dbReference type="PANTHER" id="PTHR33398:SF1">
    <property type="entry name" value="SMALL RIBOSOMAL SUBUNIT PROTEIN BS20C"/>
    <property type="match status" value="1"/>
</dbReference>
<evidence type="ECO:0000256" key="4">
    <source>
        <dbReference type="ARBA" id="ARBA00022980"/>
    </source>
</evidence>
<evidence type="ECO:0000256" key="6">
    <source>
        <dbReference type="ARBA" id="ARBA00035136"/>
    </source>
</evidence>
<dbReference type="GO" id="GO:0005829">
    <property type="term" value="C:cytosol"/>
    <property type="evidence" value="ECO:0007669"/>
    <property type="project" value="TreeGrafter"/>
</dbReference>
<dbReference type="InterPro" id="IPR036510">
    <property type="entry name" value="Ribosomal_bS20_sf"/>
</dbReference>
<accession>A0A0G1UBQ2</accession>
<feature type="compositionally biased region" description="Basic residues" evidence="8">
    <location>
        <begin position="1"/>
        <end position="15"/>
    </location>
</feature>
<protein>
    <recommendedName>
        <fullName evidence="6">Small ribosomal subunit protein bS20</fullName>
    </recommendedName>
    <alternativeName>
        <fullName evidence="7">30S ribosomal protein S20</fullName>
    </alternativeName>
</protein>
<dbReference type="GO" id="GO:0015935">
    <property type="term" value="C:small ribosomal subunit"/>
    <property type="evidence" value="ECO:0007669"/>
    <property type="project" value="TreeGrafter"/>
</dbReference>
<evidence type="ECO:0000313" key="10">
    <source>
        <dbReference type="Proteomes" id="UP000034956"/>
    </source>
</evidence>
<reference evidence="9 10" key="1">
    <citation type="journal article" date="2015" name="Nature">
        <title>rRNA introns, odd ribosomes, and small enigmatic genomes across a large radiation of phyla.</title>
        <authorList>
            <person name="Brown C.T."/>
            <person name="Hug L.A."/>
            <person name="Thomas B.C."/>
            <person name="Sharon I."/>
            <person name="Castelle C.J."/>
            <person name="Singh A."/>
            <person name="Wilkins M.J."/>
            <person name="Williams K.H."/>
            <person name="Banfield J.F."/>
        </authorList>
    </citation>
    <scope>NUCLEOTIDE SEQUENCE [LARGE SCALE GENOMIC DNA]</scope>
</reference>
<gene>
    <name evidence="9" type="ORF">UY23_C0001G0160</name>
</gene>
<dbReference type="Pfam" id="PF01649">
    <property type="entry name" value="Ribosomal_S20p"/>
    <property type="match status" value="1"/>
</dbReference>
<dbReference type="NCBIfam" id="TIGR00029">
    <property type="entry name" value="S20"/>
    <property type="match status" value="1"/>
</dbReference>
<dbReference type="EMBL" id="LCPF01000001">
    <property type="protein sequence ID" value="KKU91554.1"/>
    <property type="molecule type" value="Genomic_DNA"/>
</dbReference>
<evidence type="ECO:0000256" key="1">
    <source>
        <dbReference type="ARBA" id="ARBA00007634"/>
    </source>
</evidence>
<dbReference type="GO" id="GO:0070181">
    <property type="term" value="F:small ribosomal subunit rRNA binding"/>
    <property type="evidence" value="ECO:0007669"/>
    <property type="project" value="TreeGrafter"/>
</dbReference>
<keyword evidence="5" id="KW-0687">Ribonucleoprotein</keyword>
<proteinExistence type="inferred from homology"/>
<feature type="region of interest" description="Disordered" evidence="8">
    <location>
        <begin position="1"/>
        <end position="20"/>
    </location>
</feature>